<name>A0A3P1BKQ0_9BACT</name>
<dbReference type="EMBL" id="RQJO01000010">
    <property type="protein sequence ID" value="RRB01264.1"/>
    <property type="molecule type" value="Genomic_DNA"/>
</dbReference>
<dbReference type="Pfam" id="PF01464">
    <property type="entry name" value="SLT"/>
    <property type="match status" value="1"/>
</dbReference>
<evidence type="ECO:0000259" key="2">
    <source>
        <dbReference type="Pfam" id="PF01464"/>
    </source>
</evidence>
<comment type="caution">
    <text evidence="3">The sequence shown here is derived from an EMBL/GenBank/DDBJ whole genome shotgun (WGS) entry which is preliminary data.</text>
</comment>
<dbReference type="AlphaFoldDB" id="A0A3P1BKQ0"/>
<dbReference type="InterPro" id="IPR023346">
    <property type="entry name" value="Lysozyme-like_dom_sf"/>
</dbReference>
<organism evidence="3 4">
    <name type="scientific">Larkinella rosea</name>
    <dbReference type="NCBI Taxonomy" id="2025312"/>
    <lineage>
        <taxon>Bacteria</taxon>
        <taxon>Pseudomonadati</taxon>
        <taxon>Bacteroidota</taxon>
        <taxon>Cytophagia</taxon>
        <taxon>Cytophagales</taxon>
        <taxon>Spirosomataceae</taxon>
        <taxon>Larkinella</taxon>
    </lineage>
</organism>
<sequence>MLLAGLCFGPGARSVTNREGLVGSGKPNELPPVYFCGETVPTHEHRVARRLVKLLAAHATPNRSLSRLRIRAAGFFPAIEPILESYQIPPDFKFLPLVESALQSRAVSPKGAVGYWQLMPATARELGLVIQAGNDERRDLQKSTDAACRYLRYLHNQLGSWTLVAAAYNMGIGNLLKNIRRQRESDYYYLDLNPETNHYLYRIVAFKELLTNYRAYDNLISAEAIAYLSNPLPGEEGDDPESALVSVEDLDAVIGHEGGNTRLTLPNLAAAARQKLDELHLASLSALIHSGLRAKLVEAGSVQPGQVWVFNLTSGRDVGNLRFDEGDLLYAVIESVDSRNGKMYLRAQKIWSLQSRTLVPLAMTAVDVSTGQSGIPLPDLDALKAGWILTWKAL</sequence>
<dbReference type="CDD" id="cd16894">
    <property type="entry name" value="MltD-like"/>
    <property type="match status" value="1"/>
</dbReference>
<dbReference type="Gene3D" id="1.10.530.10">
    <property type="match status" value="1"/>
</dbReference>
<accession>A0A3P1BKQ0</accession>
<dbReference type="InterPro" id="IPR008258">
    <property type="entry name" value="Transglycosylase_SLT_dom_1"/>
</dbReference>
<dbReference type="OrthoDB" id="9815002at2"/>
<feature type="domain" description="Transglycosylase SLT" evidence="2">
    <location>
        <begin position="91"/>
        <end position="187"/>
    </location>
</feature>
<evidence type="ECO:0000313" key="4">
    <source>
        <dbReference type="Proteomes" id="UP000271925"/>
    </source>
</evidence>
<evidence type="ECO:0000256" key="1">
    <source>
        <dbReference type="ARBA" id="ARBA00007734"/>
    </source>
</evidence>
<dbReference type="PANTHER" id="PTHR37423:SF2">
    <property type="entry name" value="MEMBRANE-BOUND LYTIC MUREIN TRANSGLYCOSYLASE C"/>
    <property type="match status" value="1"/>
</dbReference>
<dbReference type="SUPFAM" id="SSF53955">
    <property type="entry name" value="Lysozyme-like"/>
    <property type="match status" value="1"/>
</dbReference>
<protein>
    <submittedName>
        <fullName evidence="3">Lytic transglycosylase domain-containing protein</fullName>
    </submittedName>
</protein>
<keyword evidence="4" id="KW-1185">Reference proteome</keyword>
<reference evidence="3 4" key="1">
    <citation type="submission" date="2018-11" db="EMBL/GenBank/DDBJ databases">
        <authorList>
            <person name="Zhou Z."/>
            <person name="Wang G."/>
        </authorList>
    </citation>
    <scope>NUCLEOTIDE SEQUENCE [LARGE SCALE GENOMIC DNA]</scope>
    <source>
        <strain evidence="3 4">KCTC52004</strain>
    </source>
</reference>
<dbReference type="PANTHER" id="PTHR37423">
    <property type="entry name" value="SOLUBLE LYTIC MUREIN TRANSGLYCOSYLASE-RELATED"/>
    <property type="match status" value="1"/>
</dbReference>
<comment type="similarity">
    <text evidence="1">Belongs to the transglycosylase Slt family.</text>
</comment>
<gene>
    <name evidence="3" type="ORF">EHT25_21880</name>
</gene>
<proteinExistence type="inferred from homology"/>
<evidence type="ECO:0000313" key="3">
    <source>
        <dbReference type="EMBL" id="RRB01264.1"/>
    </source>
</evidence>
<dbReference type="Proteomes" id="UP000271925">
    <property type="component" value="Unassembled WGS sequence"/>
</dbReference>